<keyword evidence="1" id="KW-1133">Transmembrane helix</keyword>
<reference evidence="3" key="1">
    <citation type="submission" date="2016-10" db="EMBL/GenBank/DDBJ databases">
        <authorList>
            <person name="Varghese N."/>
            <person name="Submissions S."/>
        </authorList>
    </citation>
    <scope>NUCLEOTIDE SEQUENCE [LARGE SCALE GENOMIC DNA]</scope>
    <source>
        <strain evidence="3">CGMCC 1.8711</strain>
    </source>
</reference>
<accession>A0A1I6H6R9</accession>
<dbReference type="OrthoDB" id="292456at2157"/>
<keyword evidence="3" id="KW-1185">Reference proteome</keyword>
<proteinExistence type="predicted"/>
<dbReference type="AlphaFoldDB" id="A0A1I6H6R9"/>
<evidence type="ECO:0000256" key="1">
    <source>
        <dbReference type="SAM" id="Phobius"/>
    </source>
</evidence>
<gene>
    <name evidence="2" type="ORF">SAMN04488124_1857</name>
</gene>
<name>A0A1I6H6R9_9EURY</name>
<feature type="transmembrane region" description="Helical" evidence="1">
    <location>
        <begin position="36"/>
        <end position="54"/>
    </location>
</feature>
<feature type="transmembrane region" description="Helical" evidence="1">
    <location>
        <begin position="12"/>
        <end position="30"/>
    </location>
</feature>
<dbReference type="EMBL" id="FOYS01000003">
    <property type="protein sequence ID" value="SFR50193.1"/>
    <property type="molecule type" value="Genomic_DNA"/>
</dbReference>
<organism evidence="2 3">
    <name type="scientific">Halogeometricum limi</name>
    <dbReference type="NCBI Taxonomy" id="555875"/>
    <lineage>
        <taxon>Archaea</taxon>
        <taxon>Methanobacteriati</taxon>
        <taxon>Methanobacteriota</taxon>
        <taxon>Stenosarchaea group</taxon>
        <taxon>Halobacteria</taxon>
        <taxon>Halobacteriales</taxon>
        <taxon>Haloferacaceae</taxon>
        <taxon>Halogeometricum</taxon>
    </lineage>
</organism>
<evidence type="ECO:0000313" key="3">
    <source>
        <dbReference type="Proteomes" id="UP000243250"/>
    </source>
</evidence>
<keyword evidence="1" id="KW-0812">Transmembrane</keyword>
<sequence length="79" mass="8706">MHESPASTHGYLRVVFVFWVYVALSGVVALGARSLGFSLGASFVVFLVAALLLAKPFLPLFRRYLPTAPHERETADSRQ</sequence>
<evidence type="ECO:0000313" key="2">
    <source>
        <dbReference type="EMBL" id="SFR50193.1"/>
    </source>
</evidence>
<protein>
    <submittedName>
        <fullName evidence="2">Uncharacterized protein</fullName>
    </submittedName>
</protein>
<dbReference type="Proteomes" id="UP000243250">
    <property type="component" value="Unassembled WGS sequence"/>
</dbReference>
<dbReference type="RefSeq" id="WP_089879714.1">
    <property type="nucleotide sequence ID" value="NZ_FOYS01000003.1"/>
</dbReference>
<keyword evidence="1" id="KW-0472">Membrane</keyword>